<gene>
    <name evidence="4" type="ordered locus">REQ_40090</name>
</gene>
<dbReference type="InterPro" id="IPR023985">
    <property type="entry name" value="SDR_subfam_1"/>
</dbReference>
<dbReference type="FunFam" id="3.40.50.720:FF:000084">
    <property type="entry name" value="Short-chain dehydrogenase reductase"/>
    <property type="match status" value="1"/>
</dbReference>
<dbReference type="PANTHER" id="PTHR24321">
    <property type="entry name" value="DEHYDROGENASES, SHORT CHAIN"/>
    <property type="match status" value="1"/>
</dbReference>
<dbReference type="NCBIfam" id="TIGR03971">
    <property type="entry name" value="SDR_subfam_1"/>
    <property type="match status" value="1"/>
</dbReference>
<protein>
    <submittedName>
        <fullName evidence="4">Short chain dehydrogenase</fullName>
    </submittedName>
</protein>
<dbReference type="AlphaFoldDB" id="A0A3S5YBW4"/>
<evidence type="ECO:0000256" key="3">
    <source>
        <dbReference type="ARBA" id="ARBA00023027"/>
    </source>
</evidence>
<comment type="similarity">
    <text evidence="1">Belongs to the short-chain dehydrogenases/reductases (SDR) family.</text>
</comment>
<name>A0A3S5YBW4_RHOH1</name>
<dbReference type="PRINTS" id="PR00081">
    <property type="entry name" value="GDHRDH"/>
</dbReference>
<keyword evidence="2" id="KW-0560">Oxidoreductase</keyword>
<dbReference type="Pfam" id="PF13561">
    <property type="entry name" value="adh_short_C2"/>
    <property type="match status" value="1"/>
</dbReference>
<keyword evidence="3" id="KW-0520">NAD</keyword>
<accession>A0A3S5YBW4</accession>
<dbReference type="EMBL" id="FN563149">
    <property type="protein sequence ID" value="CBH49989.1"/>
    <property type="molecule type" value="Genomic_DNA"/>
</dbReference>
<sequence>MMSGRLEGKVALITGAARGMGRAQAVRFAQEGADIIAVDVCAPVEHSTTPGASPEDFAETVRQVESLGRKICAFEADVRDQQALTSAVDAGVEALGRLDVICATAGISSSGAAVEMGAERWQTMLDVNLTGVWRTCKAGIPHIVDGGRGGSIILISSIAGLRGLVSVGHYTAAKHGVVGLMKSLANELAPHSVRVNTIHPANTRTTMIQNESTMRTFCPGVDEPTQEQFEAGTQSMHLLPVAMIEPEDIANASLFLASDESRYITGVTLPVDAGHCVK</sequence>
<dbReference type="Gene3D" id="3.40.50.720">
    <property type="entry name" value="NAD(P)-binding Rossmann-like Domain"/>
    <property type="match status" value="1"/>
</dbReference>
<dbReference type="Proteomes" id="UP001154400">
    <property type="component" value="Chromosome"/>
</dbReference>
<dbReference type="CDD" id="cd05233">
    <property type="entry name" value="SDR_c"/>
    <property type="match status" value="1"/>
</dbReference>
<dbReference type="InterPro" id="IPR002347">
    <property type="entry name" value="SDR_fam"/>
</dbReference>
<evidence type="ECO:0000313" key="5">
    <source>
        <dbReference type="Proteomes" id="UP000006892"/>
    </source>
</evidence>
<dbReference type="SUPFAM" id="SSF51735">
    <property type="entry name" value="NAD(P)-binding Rossmann-fold domains"/>
    <property type="match status" value="1"/>
</dbReference>
<dbReference type="PANTHER" id="PTHR24321:SF8">
    <property type="entry name" value="ESTRADIOL 17-BETA-DEHYDROGENASE 8-RELATED"/>
    <property type="match status" value="1"/>
</dbReference>
<proteinExistence type="inferred from homology"/>
<organism evidence="4">
    <name type="scientific">Rhodococcus hoagii (strain 103S)</name>
    <name type="common">Rhodococcus equi</name>
    <dbReference type="NCBI Taxonomy" id="685727"/>
    <lineage>
        <taxon>Bacteria</taxon>
        <taxon>Bacillati</taxon>
        <taxon>Actinomycetota</taxon>
        <taxon>Actinomycetes</taxon>
        <taxon>Mycobacteriales</taxon>
        <taxon>Nocardiaceae</taxon>
        <taxon>Prescottella</taxon>
    </lineage>
</organism>
<dbReference type="InterPro" id="IPR036291">
    <property type="entry name" value="NAD(P)-bd_dom_sf"/>
</dbReference>
<evidence type="ECO:0000256" key="2">
    <source>
        <dbReference type="ARBA" id="ARBA00023002"/>
    </source>
</evidence>
<dbReference type="PRINTS" id="PR00080">
    <property type="entry name" value="SDRFAMILY"/>
</dbReference>
<dbReference type="GO" id="GO:0016491">
    <property type="term" value="F:oxidoreductase activity"/>
    <property type="evidence" value="ECO:0007669"/>
    <property type="project" value="UniProtKB-KW"/>
</dbReference>
<dbReference type="KEGG" id="req:REQ_40090"/>
<evidence type="ECO:0000256" key="1">
    <source>
        <dbReference type="ARBA" id="ARBA00006484"/>
    </source>
</evidence>
<dbReference type="InterPro" id="IPR020904">
    <property type="entry name" value="Sc_DH/Rdtase_CS"/>
</dbReference>
<dbReference type="NCBIfam" id="NF009467">
    <property type="entry name" value="PRK12826.1-3"/>
    <property type="match status" value="1"/>
</dbReference>
<evidence type="ECO:0000313" key="4">
    <source>
        <dbReference type="EMBL" id="CBH49989.1"/>
    </source>
</evidence>
<reference evidence="4" key="1">
    <citation type="journal article" date="2010" name="PLoS Genet.">
        <title>The genome of a pathogenic rhodococcus: cooptive virulence underpinned by key gene acquisitions.</title>
        <authorList>
            <person name="Letek M."/>
            <person name="Gonzalez P."/>
            <person name="Macarthur I."/>
            <person name="Rodriguez H."/>
            <person name="Freeman T.C."/>
            <person name="Valero-Rello A."/>
            <person name="Blanco M."/>
            <person name="Buckley T."/>
            <person name="Cherevach I."/>
            <person name="Fahey R."/>
            <person name="Hapeshi A."/>
            <person name="Holdstock J."/>
            <person name="Leadon D."/>
            <person name="Navas J."/>
            <person name="Ocampo A."/>
            <person name="Quail M.A."/>
            <person name="Sanders M."/>
            <person name="Scortti M.M."/>
            <person name="Prescott J.F."/>
            <person name="Fogarty U."/>
            <person name="Meijer W.G."/>
            <person name="Parkhill J."/>
            <person name="Bentley S.D."/>
            <person name="Vazquez-Boland J.A."/>
        </authorList>
    </citation>
    <scope>NUCLEOTIDE SEQUENCE [LARGE SCALE GENOMIC DNA]</scope>
    <source>
        <strain evidence="4 5">103S</strain>
    </source>
</reference>
<dbReference type="PROSITE" id="PS00061">
    <property type="entry name" value="ADH_SHORT"/>
    <property type="match status" value="1"/>
</dbReference>